<dbReference type="PRINTS" id="PR01038">
    <property type="entry name" value="TRNASYNTHARG"/>
</dbReference>
<evidence type="ECO:0000256" key="2">
    <source>
        <dbReference type="ARBA" id="ARBA00022598"/>
    </source>
</evidence>
<dbReference type="Pfam" id="PF05746">
    <property type="entry name" value="DALR_1"/>
    <property type="match status" value="1"/>
</dbReference>
<dbReference type="CDD" id="cd00671">
    <property type="entry name" value="ArgRS_core"/>
    <property type="match status" value="1"/>
</dbReference>
<dbReference type="GO" id="GO:0006420">
    <property type="term" value="P:arginyl-tRNA aminoacylation"/>
    <property type="evidence" value="ECO:0007669"/>
    <property type="project" value="UniProtKB-UniRule"/>
</dbReference>
<evidence type="ECO:0000256" key="4">
    <source>
        <dbReference type="ARBA" id="ARBA00022840"/>
    </source>
</evidence>
<dbReference type="Gene3D" id="3.30.1360.70">
    <property type="entry name" value="Arginyl tRNA synthetase N-terminal domain"/>
    <property type="match status" value="1"/>
</dbReference>
<dbReference type="OrthoDB" id="372102at2157"/>
<reference evidence="12 13" key="1">
    <citation type="submission" date="2016-04" db="EMBL/GenBank/DDBJ databases">
        <title>Genome sequence of Methanobrevibacter curvatus DSM 11111.</title>
        <authorList>
            <person name="Poehlein A."/>
            <person name="Seedorf H."/>
            <person name="Daniel R."/>
        </authorList>
    </citation>
    <scope>NUCLEOTIDE SEQUENCE [LARGE SCALE GENOMIC DNA]</scope>
    <source>
        <strain evidence="12 13">DSM 11111</strain>
    </source>
</reference>
<evidence type="ECO:0000256" key="8">
    <source>
        <dbReference type="HAMAP-Rule" id="MF_00123"/>
    </source>
</evidence>
<dbReference type="Gene3D" id="3.40.50.620">
    <property type="entry name" value="HUPs"/>
    <property type="match status" value="1"/>
</dbReference>
<evidence type="ECO:0000313" key="13">
    <source>
        <dbReference type="Proteomes" id="UP000077245"/>
    </source>
</evidence>
<organism evidence="12 13">
    <name type="scientific">Methanobrevibacter curvatus</name>
    <dbReference type="NCBI Taxonomy" id="49547"/>
    <lineage>
        <taxon>Archaea</taxon>
        <taxon>Methanobacteriati</taxon>
        <taxon>Methanobacteriota</taxon>
        <taxon>Methanomada group</taxon>
        <taxon>Methanobacteria</taxon>
        <taxon>Methanobacteriales</taxon>
        <taxon>Methanobacteriaceae</taxon>
        <taxon>Methanobrevibacter</taxon>
    </lineage>
</organism>
<feature type="domain" description="DALR anticodon binding" evidence="10">
    <location>
        <begin position="456"/>
        <end position="583"/>
    </location>
</feature>
<comment type="caution">
    <text evidence="12">The sequence shown here is derived from an EMBL/GenBank/DDBJ whole genome shotgun (WGS) entry which is preliminary data.</text>
</comment>
<comment type="catalytic activity">
    <reaction evidence="7 8">
        <text>tRNA(Arg) + L-arginine + ATP = L-arginyl-tRNA(Arg) + AMP + diphosphate</text>
        <dbReference type="Rhea" id="RHEA:20301"/>
        <dbReference type="Rhea" id="RHEA-COMP:9658"/>
        <dbReference type="Rhea" id="RHEA-COMP:9673"/>
        <dbReference type="ChEBI" id="CHEBI:30616"/>
        <dbReference type="ChEBI" id="CHEBI:32682"/>
        <dbReference type="ChEBI" id="CHEBI:33019"/>
        <dbReference type="ChEBI" id="CHEBI:78442"/>
        <dbReference type="ChEBI" id="CHEBI:78513"/>
        <dbReference type="ChEBI" id="CHEBI:456215"/>
        <dbReference type="EC" id="6.1.1.19"/>
    </reaction>
</comment>
<dbReference type="InterPro" id="IPR036695">
    <property type="entry name" value="Arg-tRNA-synth_N_sf"/>
</dbReference>
<evidence type="ECO:0000259" key="10">
    <source>
        <dbReference type="SMART" id="SM00836"/>
    </source>
</evidence>
<dbReference type="InterPro" id="IPR001412">
    <property type="entry name" value="aa-tRNA-synth_I_CS"/>
</dbReference>
<keyword evidence="3 8" id="KW-0547">Nucleotide-binding</keyword>
<keyword evidence="13" id="KW-1185">Reference proteome</keyword>
<dbReference type="PANTHER" id="PTHR11956:SF5">
    <property type="entry name" value="ARGININE--TRNA LIGASE, CYTOPLASMIC"/>
    <property type="match status" value="1"/>
</dbReference>
<evidence type="ECO:0000256" key="5">
    <source>
        <dbReference type="ARBA" id="ARBA00022917"/>
    </source>
</evidence>
<feature type="short sequence motif" description="'HIGH' region" evidence="8">
    <location>
        <begin position="122"/>
        <end position="132"/>
    </location>
</feature>
<dbReference type="SMART" id="SM01016">
    <property type="entry name" value="Arg_tRNA_synt_N"/>
    <property type="match status" value="1"/>
</dbReference>
<dbReference type="Proteomes" id="UP000077245">
    <property type="component" value="Unassembled WGS sequence"/>
</dbReference>
<comment type="similarity">
    <text evidence="1 8 9">Belongs to the class-I aminoacyl-tRNA synthetase family.</text>
</comment>
<gene>
    <name evidence="8 12" type="primary">argS</name>
    <name evidence="12" type="ORF">MBCUR_10280</name>
</gene>
<sequence length="583" mass="66939">MYFKLKEEAISIIKDGLKELNFEIPGEIKIDFPPNPDLGDLTTTISFVLAKKLRKPPIEIANQLSEVLKPSKSFIKILSVGPYINFYINYNTFSKKLLNYIDDDYGQLSNKNKKIVLEHTSANPNGPLHIGHLRNSLFGDALKRIFLLGGYDVLTQYYVNDMGRQIAIIVFGITKLELTLEDDLNIELDNKIDHKIGRLYYKANKATNENPEFNEEISNLIKEYESGNNPELNKTFEFVVEKCLEGVKETLNEINIRHDEFIWEGRFIREGKVNEIVDNLIDTGYTKENDVLYLDLLDDFGIEKELVLRRSDGTSLYSTRDLAYHVYKSKIADIIVDVLGSDHKLAVEQISIALELLKEKVPEVVFYEFINLPEGSMSTRRGVFISVDDLINEAIIRAQNELNKRRDDLSEDEILEIAKIIGIGAIRYYISKISPEKHITFKWDEALNFEKGCASIQYAYARGLKLLKKSDKFNLNADLEKSKILDLSINDVPENWIPNESEINLIRLFSKFPSIVEDSVNSRRVHQIAQYSLDLANSFNKFYKSEQVINNEFEIPRLILVEKAIFIIKKSLGLLGIEVPETM</sequence>
<dbReference type="SUPFAM" id="SSF52374">
    <property type="entry name" value="Nucleotidylyl transferase"/>
    <property type="match status" value="1"/>
</dbReference>
<evidence type="ECO:0000313" key="12">
    <source>
        <dbReference type="EMBL" id="KZX12538.1"/>
    </source>
</evidence>
<dbReference type="GO" id="GO:0005524">
    <property type="term" value="F:ATP binding"/>
    <property type="evidence" value="ECO:0007669"/>
    <property type="project" value="UniProtKB-UniRule"/>
</dbReference>
<keyword evidence="8" id="KW-0963">Cytoplasm</keyword>
<dbReference type="SUPFAM" id="SSF47323">
    <property type="entry name" value="Anticodon-binding domain of a subclass of class I aminoacyl-tRNA synthetases"/>
    <property type="match status" value="1"/>
</dbReference>
<name>A0A166AW05_9EURY</name>
<dbReference type="PATRIC" id="fig|49547.3.peg.1097"/>
<dbReference type="PANTHER" id="PTHR11956">
    <property type="entry name" value="ARGINYL-TRNA SYNTHETASE"/>
    <property type="match status" value="1"/>
</dbReference>
<dbReference type="HAMAP" id="MF_00123">
    <property type="entry name" value="Arg_tRNA_synth"/>
    <property type="match status" value="1"/>
</dbReference>
<dbReference type="InterPro" id="IPR008909">
    <property type="entry name" value="DALR_anticod-bd"/>
</dbReference>
<evidence type="ECO:0000256" key="9">
    <source>
        <dbReference type="RuleBase" id="RU363038"/>
    </source>
</evidence>
<keyword evidence="6 8" id="KW-0030">Aminoacyl-tRNA synthetase</keyword>
<dbReference type="EC" id="6.1.1.19" evidence="8"/>
<dbReference type="STRING" id="49547.MBCUR_10280"/>
<evidence type="ECO:0000256" key="7">
    <source>
        <dbReference type="ARBA" id="ARBA00049339"/>
    </source>
</evidence>
<dbReference type="InterPro" id="IPR005148">
    <property type="entry name" value="Arg-tRNA-synth_N"/>
</dbReference>
<keyword evidence="4 8" id="KW-0067">ATP-binding</keyword>
<feature type="domain" description="Arginyl tRNA synthetase N-terminal" evidence="11">
    <location>
        <begin position="3"/>
        <end position="88"/>
    </location>
</feature>
<dbReference type="EMBL" id="LWMV01000166">
    <property type="protein sequence ID" value="KZX12538.1"/>
    <property type="molecule type" value="Genomic_DNA"/>
</dbReference>
<dbReference type="Gene3D" id="1.10.730.10">
    <property type="entry name" value="Isoleucyl-tRNA Synthetase, Domain 1"/>
    <property type="match status" value="1"/>
</dbReference>
<dbReference type="Pfam" id="PF03485">
    <property type="entry name" value="Arg_tRNA_synt_N"/>
    <property type="match status" value="1"/>
</dbReference>
<dbReference type="SUPFAM" id="SSF55190">
    <property type="entry name" value="Arginyl-tRNA synthetase (ArgRS), N-terminal 'additional' domain"/>
    <property type="match status" value="1"/>
</dbReference>
<dbReference type="SMART" id="SM00836">
    <property type="entry name" value="DALR_1"/>
    <property type="match status" value="1"/>
</dbReference>
<dbReference type="PROSITE" id="PS00178">
    <property type="entry name" value="AA_TRNA_LIGASE_I"/>
    <property type="match status" value="1"/>
</dbReference>
<evidence type="ECO:0000259" key="11">
    <source>
        <dbReference type="SMART" id="SM01016"/>
    </source>
</evidence>
<keyword evidence="2 8" id="KW-0436">Ligase</keyword>
<dbReference type="AlphaFoldDB" id="A0A166AW05"/>
<dbReference type="InterPro" id="IPR014729">
    <property type="entry name" value="Rossmann-like_a/b/a_fold"/>
</dbReference>
<dbReference type="NCBIfam" id="TIGR00456">
    <property type="entry name" value="argS"/>
    <property type="match status" value="1"/>
</dbReference>
<dbReference type="InterPro" id="IPR001278">
    <property type="entry name" value="Arg-tRNA-ligase"/>
</dbReference>
<evidence type="ECO:0000256" key="1">
    <source>
        <dbReference type="ARBA" id="ARBA00005594"/>
    </source>
</evidence>
<evidence type="ECO:0000256" key="6">
    <source>
        <dbReference type="ARBA" id="ARBA00023146"/>
    </source>
</evidence>
<accession>A0A166AW05</accession>
<proteinExistence type="inferred from homology"/>
<dbReference type="GO" id="GO:0004814">
    <property type="term" value="F:arginine-tRNA ligase activity"/>
    <property type="evidence" value="ECO:0007669"/>
    <property type="project" value="UniProtKB-UniRule"/>
</dbReference>
<dbReference type="RefSeq" id="WP_067091109.1">
    <property type="nucleotide sequence ID" value="NZ_LWMV01000166.1"/>
</dbReference>
<dbReference type="GO" id="GO:0005737">
    <property type="term" value="C:cytoplasm"/>
    <property type="evidence" value="ECO:0007669"/>
    <property type="project" value="UniProtKB-SubCell"/>
</dbReference>
<keyword evidence="5 8" id="KW-0648">Protein biosynthesis</keyword>
<comment type="subcellular location">
    <subcellularLocation>
        <location evidence="8">Cytoplasm</location>
    </subcellularLocation>
</comment>
<evidence type="ECO:0000256" key="3">
    <source>
        <dbReference type="ARBA" id="ARBA00022741"/>
    </source>
</evidence>
<dbReference type="InterPro" id="IPR009080">
    <property type="entry name" value="tRNAsynth_Ia_anticodon-bd"/>
</dbReference>
<dbReference type="Pfam" id="PF00750">
    <property type="entry name" value="tRNA-synt_1d"/>
    <property type="match status" value="1"/>
</dbReference>
<dbReference type="InterPro" id="IPR035684">
    <property type="entry name" value="ArgRS_core"/>
</dbReference>
<protein>
    <recommendedName>
        <fullName evidence="8">Arginine--tRNA ligase</fullName>
        <ecNumber evidence="8">6.1.1.19</ecNumber>
    </recommendedName>
    <alternativeName>
        <fullName evidence="8">Arginyl-tRNA synthetase</fullName>
        <shortName evidence="8">ArgRS</shortName>
    </alternativeName>
</protein>